<evidence type="ECO:0000313" key="2">
    <source>
        <dbReference type="EMBL" id="AHK19131.1"/>
    </source>
</evidence>
<gene>
    <name evidence="2" type="ORF">BF17_07230</name>
</gene>
<proteinExistence type="predicted"/>
<accession>A0ABN4CKC4</accession>
<dbReference type="RefSeq" id="WP_025381886.1">
    <property type="nucleotide sequence ID" value="NZ_CGBP01000020.1"/>
</dbReference>
<dbReference type="GeneID" id="96663368"/>
<keyword evidence="1" id="KW-0812">Transmembrane</keyword>
<feature type="transmembrane region" description="Helical" evidence="1">
    <location>
        <begin position="255"/>
        <end position="272"/>
    </location>
</feature>
<name>A0ABN4CKC4_9GAMM</name>
<evidence type="ECO:0000256" key="1">
    <source>
        <dbReference type="SAM" id="Phobius"/>
    </source>
</evidence>
<keyword evidence="1" id="KW-1133">Transmembrane helix</keyword>
<sequence length="429" mass="48221">MNASLERLSKKLSELNRQLVALNDGSTMLCETYGWQYPAITPNDLNCMPLNLVDKINEIPIEELAGDIEEEINGLSHNIDNLIKTTLPYIYNGNGLQAIPAYMSTMLYINGTIDRVFSWEVLNDSKALPKSLKSRLKSYNIQLEQLSPEISDLQNKVSAILDAHNAAESLPVDMEMLKDSQKAISKTGKDISEILFDIKKEREKTDNNLKLIESNKEQSVKLVAQCEDAFRITTTKGLAGAFEVKADKLNASIRFWVGGLLIALSAGAYVGFERIKALSKILEQQNPSLTVIITQVILSALSIGAPLWFAWLSTKQISQRFKLAEDYAFKASVAKAYEGYRREAKQLDGDFENRLFAAALTRFEEEPLRLVKEKEHYTPWMEMIGSDSFKKFLQTPNEAKDLILNKLGFKVEPPKKTNEKIASSIPDTE</sequence>
<dbReference type="Proteomes" id="UP000019439">
    <property type="component" value="Chromosome"/>
</dbReference>
<keyword evidence="3" id="KW-1185">Reference proteome</keyword>
<feature type="transmembrane region" description="Helical" evidence="1">
    <location>
        <begin position="292"/>
        <end position="312"/>
    </location>
</feature>
<protein>
    <submittedName>
        <fullName evidence="2">Uncharacterized protein</fullName>
    </submittedName>
</protein>
<reference evidence="2 3" key="1">
    <citation type="journal article" date="2014" name="Genome Announc.">
        <title>Genome Sequence of Yersinia similis Y228T, a Member of the Yersinia pseudotuberculosis Complex.</title>
        <authorList>
            <person name="Sprague L.D."/>
            <person name="Neubauer H."/>
        </authorList>
    </citation>
    <scope>NUCLEOTIDE SEQUENCE [LARGE SCALE GENOMIC DNA]</scope>
    <source>
        <strain evidence="2 3">228</strain>
    </source>
</reference>
<evidence type="ECO:0000313" key="3">
    <source>
        <dbReference type="Proteomes" id="UP000019439"/>
    </source>
</evidence>
<keyword evidence="1" id="KW-0472">Membrane</keyword>
<dbReference type="EMBL" id="CP007230">
    <property type="protein sequence ID" value="AHK19131.1"/>
    <property type="molecule type" value="Genomic_DNA"/>
</dbReference>
<organism evidence="2 3">
    <name type="scientific">Yersinia similis</name>
    <dbReference type="NCBI Taxonomy" id="367190"/>
    <lineage>
        <taxon>Bacteria</taxon>
        <taxon>Pseudomonadati</taxon>
        <taxon>Pseudomonadota</taxon>
        <taxon>Gammaproteobacteria</taxon>
        <taxon>Enterobacterales</taxon>
        <taxon>Yersiniaceae</taxon>
        <taxon>Yersinia</taxon>
    </lineage>
</organism>